<accession>E6MHB4</accession>
<comment type="caution">
    <text evidence="1">The sequence shown here is derived from an EMBL/GenBank/DDBJ whole genome shotgun (WGS) entry which is preliminary data.</text>
</comment>
<dbReference type="HOGENOM" id="CLU_2846434_0_0_9"/>
<dbReference type="AlphaFoldDB" id="E6MHB4"/>
<dbReference type="STRING" id="887929.HMP0721_1399"/>
<evidence type="ECO:0000313" key="1">
    <source>
        <dbReference type="EMBL" id="EFV02004.1"/>
    </source>
</evidence>
<keyword evidence="2" id="KW-1185">Reference proteome</keyword>
<organism evidence="1 2">
    <name type="scientific">Pseudoramibacter alactolyticus ATCC 23263</name>
    <dbReference type="NCBI Taxonomy" id="887929"/>
    <lineage>
        <taxon>Bacteria</taxon>
        <taxon>Bacillati</taxon>
        <taxon>Bacillota</taxon>
        <taxon>Clostridia</taxon>
        <taxon>Eubacteriales</taxon>
        <taxon>Eubacteriaceae</taxon>
        <taxon>Pseudoramibacter</taxon>
    </lineage>
</organism>
<dbReference type="Proteomes" id="UP000004754">
    <property type="component" value="Unassembled WGS sequence"/>
</dbReference>
<protein>
    <submittedName>
        <fullName evidence="1">Uncharacterized protein</fullName>
    </submittedName>
</protein>
<dbReference type="EMBL" id="AEQN01000016">
    <property type="protein sequence ID" value="EFV02004.1"/>
    <property type="molecule type" value="Genomic_DNA"/>
</dbReference>
<reference evidence="1 2" key="1">
    <citation type="submission" date="2010-12" db="EMBL/GenBank/DDBJ databases">
        <authorList>
            <person name="Muzny D."/>
            <person name="Qin X."/>
            <person name="Deng J."/>
            <person name="Jiang H."/>
            <person name="Liu Y."/>
            <person name="Qu J."/>
            <person name="Song X.-Z."/>
            <person name="Zhang L."/>
            <person name="Thornton R."/>
            <person name="Coyle M."/>
            <person name="Francisco L."/>
            <person name="Jackson L."/>
            <person name="Javaid M."/>
            <person name="Korchina V."/>
            <person name="Kovar C."/>
            <person name="Mata R."/>
            <person name="Mathew T."/>
            <person name="Ngo R."/>
            <person name="Nguyen L."/>
            <person name="Nguyen N."/>
            <person name="Okwuonu G."/>
            <person name="Ongeri F."/>
            <person name="Pham C."/>
            <person name="Simmons D."/>
            <person name="Wilczek-Boney K."/>
            <person name="Hale W."/>
            <person name="Jakkamsetti A."/>
            <person name="Pham P."/>
            <person name="Ruth R."/>
            <person name="San Lucas F."/>
            <person name="Warren J."/>
            <person name="Zhang J."/>
            <person name="Zhao Z."/>
            <person name="Zhou C."/>
            <person name="Zhu D."/>
            <person name="Lee S."/>
            <person name="Bess C."/>
            <person name="Blankenburg K."/>
            <person name="Forbes L."/>
            <person name="Fu Q."/>
            <person name="Gubbala S."/>
            <person name="Hirani K."/>
            <person name="Jayaseelan J.C."/>
            <person name="Lara F."/>
            <person name="Munidasa M."/>
            <person name="Palculict T."/>
            <person name="Patil S."/>
            <person name="Pu L.-L."/>
            <person name="Saada N."/>
            <person name="Tang L."/>
            <person name="Weissenberger G."/>
            <person name="Zhu Y."/>
            <person name="Hemphill L."/>
            <person name="Shang Y."/>
            <person name="Youmans B."/>
            <person name="Ayvaz T."/>
            <person name="Ross M."/>
            <person name="Santibanez J."/>
            <person name="Aqrawi P."/>
            <person name="Gross S."/>
            <person name="Joshi V."/>
            <person name="Fowler G."/>
            <person name="Nazareth L."/>
            <person name="Reid J."/>
            <person name="Worley K."/>
            <person name="Petrosino J."/>
            <person name="Highlander S."/>
            <person name="Gibbs R."/>
        </authorList>
    </citation>
    <scope>NUCLEOTIDE SEQUENCE [LARGE SCALE GENOMIC DNA]</scope>
    <source>
        <strain evidence="1 2">ATCC 23263</strain>
    </source>
</reference>
<evidence type="ECO:0000313" key="2">
    <source>
        <dbReference type="Proteomes" id="UP000004754"/>
    </source>
</evidence>
<gene>
    <name evidence="1" type="ORF">HMP0721_1399</name>
</gene>
<sequence>MPQTAALAASRKCVNVCIKNPFLMMMRGARPQCYYFSRKREGGQFFVRGRKKNDRRRNFFAASVV</sequence>
<name>E6MHB4_9FIRM</name>
<proteinExistence type="predicted"/>